<organism evidence="12 13">
    <name type="scientific">Operophtera brumata</name>
    <name type="common">Winter moth</name>
    <name type="synonym">Phalaena brumata</name>
    <dbReference type="NCBI Taxonomy" id="104452"/>
    <lineage>
        <taxon>Eukaryota</taxon>
        <taxon>Metazoa</taxon>
        <taxon>Ecdysozoa</taxon>
        <taxon>Arthropoda</taxon>
        <taxon>Hexapoda</taxon>
        <taxon>Insecta</taxon>
        <taxon>Pterygota</taxon>
        <taxon>Neoptera</taxon>
        <taxon>Endopterygota</taxon>
        <taxon>Lepidoptera</taxon>
        <taxon>Glossata</taxon>
        <taxon>Ditrysia</taxon>
        <taxon>Geometroidea</taxon>
        <taxon>Geometridae</taxon>
        <taxon>Larentiinae</taxon>
        <taxon>Operophtera</taxon>
    </lineage>
</organism>
<dbReference type="InterPro" id="IPR041084">
    <property type="entry name" value="Ncstrn_small"/>
</dbReference>
<evidence type="ECO:0000256" key="10">
    <source>
        <dbReference type="SAM" id="Phobius"/>
    </source>
</evidence>
<dbReference type="GO" id="GO:0007219">
    <property type="term" value="P:Notch signaling pathway"/>
    <property type="evidence" value="ECO:0007669"/>
    <property type="project" value="UniProtKB-KW"/>
</dbReference>
<dbReference type="GO" id="GO:0016485">
    <property type="term" value="P:protein processing"/>
    <property type="evidence" value="ECO:0007669"/>
    <property type="project" value="InterPro"/>
</dbReference>
<evidence type="ECO:0000256" key="4">
    <source>
        <dbReference type="ARBA" id="ARBA00022692"/>
    </source>
</evidence>
<reference evidence="12 13" key="1">
    <citation type="journal article" date="2015" name="Genome Biol. Evol.">
        <title>The genome of winter moth (Operophtera brumata) provides a genomic perspective on sexual dimorphism and phenology.</title>
        <authorList>
            <person name="Derks M.F."/>
            <person name="Smit S."/>
            <person name="Salis L."/>
            <person name="Schijlen E."/>
            <person name="Bossers A."/>
            <person name="Mateman C."/>
            <person name="Pijl A.S."/>
            <person name="de Ridder D."/>
            <person name="Groenen M.A."/>
            <person name="Visser M.E."/>
            <person name="Megens H.J."/>
        </authorList>
    </citation>
    <scope>NUCLEOTIDE SEQUENCE [LARGE SCALE GENOMIC DNA]</scope>
    <source>
        <strain evidence="12">WM2013NL</strain>
        <tissue evidence="12">Head and thorax</tissue>
    </source>
</reference>
<proteinExistence type="inferred from homology"/>
<dbReference type="Pfam" id="PF18266">
    <property type="entry name" value="Ncstrn_small"/>
    <property type="match status" value="1"/>
</dbReference>
<feature type="transmembrane region" description="Helical" evidence="10">
    <location>
        <begin position="396"/>
        <end position="425"/>
    </location>
</feature>
<dbReference type="PANTHER" id="PTHR21092:SF0">
    <property type="entry name" value="NICASTRIN"/>
    <property type="match status" value="1"/>
</dbReference>
<dbReference type="GO" id="GO:0007220">
    <property type="term" value="P:Notch receptor processing"/>
    <property type="evidence" value="ECO:0007669"/>
    <property type="project" value="TreeGrafter"/>
</dbReference>
<dbReference type="Pfam" id="PF05450">
    <property type="entry name" value="Nicastrin"/>
    <property type="match status" value="1"/>
</dbReference>
<evidence type="ECO:0000259" key="11">
    <source>
        <dbReference type="Pfam" id="PF18266"/>
    </source>
</evidence>
<keyword evidence="4 10" id="KW-0812">Transmembrane</keyword>
<feature type="domain" description="Nicastrin small lobe" evidence="11">
    <location>
        <begin position="3"/>
        <end position="134"/>
    </location>
</feature>
<dbReference type="Proteomes" id="UP000037510">
    <property type="component" value="Unassembled WGS sequence"/>
</dbReference>
<evidence type="ECO:0000256" key="8">
    <source>
        <dbReference type="ARBA" id="ARBA00023136"/>
    </source>
</evidence>
<accession>A0A0L7L4M1</accession>
<gene>
    <name evidence="12" type="ORF">OBRU01_15585</name>
</gene>
<dbReference type="InterPro" id="IPR008710">
    <property type="entry name" value="Nicastrin"/>
</dbReference>
<name>A0A0L7L4M1_OPEBR</name>
<evidence type="ECO:0000256" key="2">
    <source>
        <dbReference type="ARBA" id="ARBA00007717"/>
    </source>
</evidence>
<keyword evidence="8 10" id="KW-0472">Membrane</keyword>
<dbReference type="GO" id="GO:0005886">
    <property type="term" value="C:plasma membrane"/>
    <property type="evidence" value="ECO:0007669"/>
    <property type="project" value="UniProtKB-ARBA"/>
</dbReference>
<sequence length="455" mass="49859">MIRDIDDAKWLVTDAAAGPYMAVVNTSLFNNVIELFMENPDNIAGVLVYNRKDNTNNSAEPESQCSSTNPSTSVWNAKGSGLLRRDVPFTILFSSAEHYEDIDKIEECYERYNKDKDNQRGSPLCSIEMNSFMSLGSSLLTPTKMCDPIDVSPGASSSVVGMVTLVSTATLLSKMIPDTEAGKYGVWPAHAPLSPDDIQLHVEVGQIGGSLQNQQTETPNPKWPMYAFTPNDQFNKEFNESVVPQFTPNIPPSSVHSFRRILTKYTHNDTLPELVLVDHADQFTNMYYNSALDEYYQLGYDYRNISIGANGTLKISRLATALAYTLYNRVVGAIQACPLMQAADYGSSEPGHLSPAPPYMYASVAHYASNPAAFTGHLLVLLAGTQSVWRGMSARVFVSAGGAGATSAVAGGVCTTLLAAFLTFWMKKHKDVVFYPEDSELLSERSRTIDEQTGQ</sequence>
<evidence type="ECO:0000256" key="9">
    <source>
        <dbReference type="ARBA" id="ARBA00023180"/>
    </source>
</evidence>
<dbReference type="EMBL" id="JTDY01003038">
    <property type="protein sequence ID" value="KOB70276.1"/>
    <property type="molecule type" value="Genomic_DNA"/>
</dbReference>
<keyword evidence="6" id="KW-0914">Notch signaling pathway</keyword>
<evidence type="ECO:0000256" key="7">
    <source>
        <dbReference type="ARBA" id="ARBA00022989"/>
    </source>
</evidence>
<evidence type="ECO:0000256" key="5">
    <source>
        <dbReference type="ARBA" id="ARBA00022729"/>
    </source>
</evidence>
<evidence type="ECO:0000256" key="1">
    <source>
        <dbReference type="ARBA" id="ARBA00004479"/>
    </source>
</evidence>
<keyword evidence="9" id="KW-0325">Glycoprotein</keyword>
<evidence type="ECO:0000313" key="13">
    <source>
        <dbReference type="Proteomes" id="UP000037510"/>
    </source>
</evidence>
<evidence type="ECO:0000313" key="12">
    <source>
        <dbReference type="EMBL" id="KOB70276.1"/>
    </source>
</evidence>
<keyword evidence="5" id="KW-0732">Signal</keyword>
<dbReference type="PANTHER" id="PTHR21092">
    <property type="entry name" value="NICASTRIN"/>
    <property type="match status" value="1"/>
</dbReference>
<evidence type="ECO:0000256" key="6">
    <source>
        <dbReference type="ARBA" id="ARBA00022976"/>
    </source>
</evidence>
<dbReference type="STRING" id="104452.A0A0L7L4M1"/>
<keyword evidence="13" id="KW-1185">Reference proteome</keyword>
<evidence type="ECO:0000256" key="3">
    <source>
        <dbReference type="ARBA" id="ARBA00015303"/>
    </source>
</evidence>
<keyword evidence="7 10" id="KW-1133">Transmembrane helix</keyword>
<comment type="caution">
    <text evidence="12">The sequence shown here is derived from an EMBL/GenBank/DDBJ whole genome shotgun (WGS) entry which is preliminary data.</text>
</comment>
<comment type="similarity">
    <text evidence="2">Belongs to the nicastrin family.</text>
</comment>
<comment type="subcellular location">
    <subcellularLocation>
        <location evidence="1">Membrane</location>
        <topology evidence="1">Single-pass type I membrane protein</topology>
    </subcellularLocation>
</comment>
<protein>
    <recommendedName>
        <fullName evidence="3">Nicastrin</fullName>
    </recommendedName>
</protein>
<dbReference type="AlphaFoldDB" id="A0A0L7L4M1"/>